<evidence type="ECO:0000313" key="2">
    <source>
        <dbReference type="EMBL" id="TAA75711.1"/>
    </source>
</evidence>
<dbReference type="EMBL" id="NQJD01000004">
    <property type="protein sequence ID" value="TAA75711.1"/>
    <property type="molecule type" value="Genomic_DNA"/>
</dbReference>
<dbReference type="GO" id="GO:0016788">
    <property type="term" value="F:hydrolase activity, acting on ester bonds"/>
    <property type="evidence" value="ECO:0007669"/>
    <property type="project" value="InterPro"/>
</dbReference>
<reference evidence="2" key="1">
    <citation type="submission" date="2017-07" db="EMBL/GenBank/DDBJ databases">
        <title>The cable genome - Insights into the physiology and evolution of filamentous bacteria capable of sulfide oxidation via long distance electron transfer.</title>
        <authorList>
            <person name="Thorup C."/>
            <person name="Bjerg J.T."/>
            <person name="Schreiber L."/>
            <person name="Nielsen L.P."/>
            <person name="Kjeldsen K.U."/>
            <person name="Boesen T."/>
            <person name="Boggild A."/>
            <person name="Meysman F."/>
            <person name="Geelhoed J."/>
            <person name="Schramm A."/>
        </authorList>
    </citation>
    <scope>NUCLEOTIDE SEQUENCE [LARGE SCALE GENOMIC DNA]</scope>
    <source>
        <strain evidence="2">GS</strain>
    </source>
</reference>
<dbReference type="InterPro" id="IPR036514">
    <property type="entry name" value="SGNH_hydro_sf"/>
</dbReference>
<keyword evidence="1" id="KW-0812">Transmembrane</keyword>
<keyword evidence="1" id="KW-0472">Membrane</keyword>
<evidence type="ECO:0000256" key="1">
    <source>
        <dbReference type="SAM" id="Phobius"/>
    </source>
</evidence>
<keyword evidence="3" id="KW-1185">Reference proteome</keyword>
<sequence>MIRKKIYWIVLAAIPVMTFLTIIAFGELYYRYASRGCIYQYDQEVGWVPKKSTHYSVVRPDAAGVNYNIVLSTDQHGFRSWGNIDTDKKKIFFIGDSFTGDPNMSDEDAYYDQVKKNLDVEIFAFGGGGYGTLQELIITKKYINIIRPDYFVLQFCSNDFSNNSFILEEKMIVRNQKNLRPYYGGDKIVYRDADVYRFLYANSYLFRGIDLSVQKMQFKIYKGYYPPQSLNDKEKTIKDTAEAERITQNLLKMMADSVPKETKLFTFTCSTSTSQEKEAWIRVTQKAGFISLPMVSEAVERSEKEGVVVRAADKAHWGSKGHHIAGKVLADELRKIMKDEK</sequence>
<keyword evidence="1" id="KW-1133">Transmembrane helix</keyword>
<name>A0A521G4B4_9BACT</name>
<evidence type="ECO:0000313" key="3">
    <source>
        <dbReference type="Proteomes" id="UP000316238"/>
    </source>
</evidence>
<evidence type="ECO:0008006" key="4">
    <source>
        <dbReference type="Google" id="ProtNLM"/>
    </source>
</evidence>
<organism evidence="2 3">
    <name type="scientific">Candidatus Electronema aureum</name>
    <dbReference type="NCBI Taxonomy" id="2005002"/>
    <lineage>
        <taxon>Bacteria</taxon>
        <taxon>Pseudomonadati</taxon>
        <taxon>Thermodesulfobacteriota</taxon>
        <taxon>Desulfobulbia</taxon>
        <taxon>Desulfobulbales</taxon>
        <taxon>Desulfobulbaceae</taxon>
        <taxon>Candidatus Electronema</taxon>
    </lineage>
</organism>
<dbReference type="Gene3D" id="3.40.50.1110">
    <property type="entry name" value="SGNH hydrolase"/>
    <property type="match status" value="1"/>
</dbReference>
<comment type="caution">
    <text evidence="2">The sequence shown here is derived from an EMBL/GenBank/DDBJ whole genome shotgun (WGS) entry which is preliminary data.</text>
</comment>
<dbReference type="CDD" id="cd00229">
    <property type="entry name" value="SGNH_hydrolase"/>
    <property type="match status" value="1"/>
</dbReference>
<dbReference type="SUPFAM" id="SSF52266">
    <property type="entry name" value="SGNH hydrolase"/>
    <property type="match status" value="1"/>
</dbReference>
<feature type="transmembrane region" description="Helical" evidence="1">
    <location>
        <begin position="6"/>
        <end position="30"/>
    </location>
</feature>
<accession>A0A521G4B4</accession>
<dbReference type="Proteomes" id="UP000316238">
    <property type="component" value="Unassembled WGS sequence"/>
</dbReference>
<dbReference type="AlphaFoldDB" id="A0A521G4B4"/>
<proteinExistence type="predicted"/>
<protein>
    <recommendedName>
        <fullName evidence="4">GDSL-like Lipase/Acylhydrolase family protein</fullName>
    </recommendedName>
</protein>
<dbReference type="Pfam" id="PF00657">
    <property type="entry name" value="Lipase_GDSL"/>
    <property type="match status" value="1"/>
</dbReference>
<gene>
    <name evidence="2" type="ORF">CDV28_10452</name>
</gene>
<dbReference type="InterPro" id="IPR001087">
    <property type="entry name" value="GDSL"/>
</dbReference>